<keyword evidence="5" id="KW-1185">Reference proteome</keyword>
<keyword evidence="3" id="KW-0732">Signal</keyword>
<dbReference type="SUPFAM" id="SSF111369">
    <property type="entry name" value="HlyD-like secretion proteins"/>
    <property type="match status" value="1"/>
</dbReference>
<dbReference type="Gene3D" id="2.40.420.20">
    <property type="match status" value="1"/>
</dbReference>
<dbReference type="Gene3D" id="2.40.50.100">
    <property type="match status" value="1"/>
</dbReference>
<evidence type="ECO:0000256" key="1">
    <source>
        <dbReference type="ARBA" id="ARBA00009477"/>
    </source>
</evidence>
<dbReference type="EMBL" id="JAGJCF010000005">
    <property type="protein sequence ID" value="MBP0615787.1"/>
    <property type="molecule type" value="Genomic_DNA"/>
</dbReference>
<dbReference type="Gene3D" id="2.40.30.170">
    <property type="match status" value="1"/>
</dbReference>
<dbReference type="NCBIfam" id="TIGR01730">
    <property type="entry name" value="RND_mfp"/>
    <property type="match status" value="1"/>
</dbReference>
<evidence type="ECO:0000313" key="5">
    <source>
        <dbReference type="Proteomes" id="UP000678276"/>
    </source>
</evidence>
<accession>A0ABS4BGW5</accession>
<dbReference type="InterPro" id="IPR006143">
    <property type="entry name" value="RND_pump_MFP"/>
</dbReference>
<dbReference type="PANTHER" id="PTHR30469:SF15">
    <property type="entry name" value="HLYD FAMILY OF SECRETION PROTEINS"/>
    <property type="match status" value="1"/>
</dbReference>
<reference evidence="4 5" key="1">
    <citation type="submission" date="2021-04" db="EMBL/GenBank/DDBJ databases">
        <title>Whole genome sequence of Jiella sp. KSK16Y-1.</title>
        <authorList>
            <person name="Tuo L."/>
        </authorList>
    </citation>
    <scope>NUCLEOTIDE SEQUENCE [LARGE SCALE GENOMIC DNA]</scope>
    <source>
        <strain evidence="4 5">KSK16Y-1</strain>
    </source>
</reference>
<gene>
    <name evidence="4" type="ORF">J6595_09365</name>
</gene>
<evidence type="ECO:0000313" key="4">
    <source>
        <dbReference type="EMBL" id="MBP0615787.1"/>
    </source>
</evidence>
<organism evidence="4 5">
    <name type="scientific">Jiella mangrovi</name>
    <dbReference type="NCBI Taxonomy" id="2821407"/>
    <lineage>
        <taxon>Bacteria</taxon>
        <taxon>Pseudomonadati</taxon>
        <taxon>Pseudomonadota</taxon>
        <taxon>Alphaproteobacteria</taxon>
        <taxon>Hyphomicrobiales</taxon>
        <taxon>Aurantimonadaceae</taxon>
        <taxon>Jiella</taxon>
    </lineage>
</organism>
<evidence type="ECO:0000256" key="2">
    <source>
        <dbReference type="SAM" id="Coils"/>
    </source>
</evidence>
<keyword evidence="2" id="KW-0175">Coiled coil</keyword>
<dbReference type="PANTHER" id="PTHR30469">
    <property type="entry name" value="MULTIDRUG RESISTANCE PROTEIN MDTA"/>
    <property type="match status" value="1"/>
</dbReference>
<sequence>MVSRRFSRLFLASVPICAAIASAILVAPSRPGTAAEAMESAPLPAVSVVSARRGEIARRIRLTGSLIARHESLVTVDLDRALRVVEVIGEVGDEVVEGDVLARLDDTAVRIERDVNTAKLARAEAAIRQAEAQVTDAAVAQEEATSSLERGRTLKDRGITAADVLERLTYAASRAATTLDIARYALALAEADRAILSTERRDIEARLARTLVRAPATGRILRRAAKIGALVGSGSAELFAIAEKGEVEVAAEVPQMDFLDIPQGASVSMTVPGLEKSLTGVVRLMEPEMQATGRQGLLRIAITRDAGIPLPTGAFVRGEVEVDRRSSVLLPASAVETTEGRAEIHVVRDGVVATQSAVIGMRVNNLVEIVSGVEAGETIVLKAGSFLEPGDRVRPFLITYGESIADRPLELALDSQ</sequence>
<dbReference type="Proteomes" id="UP000678276">
    <property type="component" value="Unassembled WGS sequence"/>
</dbReference>
<dbReference type="Gene3D" id="1.10.287.470">
    <property type="entry name" value="Helix hairpin bin"/>
    <property type="match status" value="1"/>
</dbReference>
<comment type="caution">
    <text evidence="4">The sequence shown here is derived from an EMBL/GenBank/DDBJ whole genome shotgun (WGS) entry which is preliminary data.</text>
</comment>
<dbReference type="RefSeq" id="WP_209594215.1">
    <property type="nucleotide sequence ID" value="NZ_JAGJCF010000005.1"/>
</dbReference>
<feature type="chain" id="PRO_5046897588" evidence="3">
    <location>
        <begin position="19"/>
        <end position="416"/>
    </location>
</feature>
<comment type="similarity">
    <text evidence="1">Belongs to the membrane fusion protein (MFP) (TC 8.A.1) family.</text>
</comment>
<name>A0ABS4BGW5_9HYPH</name>
<evidence type="ECO:0000256" key="3">
    <source>
        <dbReference type="SAM" id="SignalP"/>
    </source>
</evidence>
<feature type="signal peptide" evidence="3">
    <location>
        <begin position="1"/>
        <end position="18"/>
    </location>
</feature>
<feature type="coiled-coil region" evidence="2">
    <location>
        <begin position="113"/>
        <end position="140"/>
    </location>
</feature>
<protein>
    <submittedName>
        <fullName evidence="4">Efflux RND transporter periplasmic adaptor subunit</fullName>
    </submittedName>
</protein>
<proteinExistence type="inferred from homology"/>